<organism evidence="1 2">
    <name type="scientific">Phyllotreta striolata</name>
    <name type="common">Striped flea beetle</name>
    <name type="synonym">Crioceris striolata</name>
    <dbReference type="NCBI Taxonomy" id="444603"/>
    <lineage>
        <taxon>Eukaryota</taxon>
        <taxon>Metazoa</taxon>
        <taxon>Ecdysozoa</taxon>
        <taxon>Arthropoda</taxon>
        <taxon>Hexapoda</taxon>
        <taxon>Insecta</taxon>
        <taxon>Pterygota</taxon>
        <taxon>Neoptera</taxon>
        <taxon>Endopterygota</taxon>
        <taxon>Coleoptera</taxon>
        <taxon>Polyphaga</taxon>
        <taxon>Cucujiformia</taxon>
        <taxon>Chrysomeloidea</taxon>
        <taxon>Chrysomelidae</taxon>
        <taxon>Galerucinae</taxon>
        <taxon>Alticini</taxon>
        <taxon>Phyllotreta</taxon>
    </lineage>
</organism>
<dbReference type="EMBL" id="OU900106">
    <property type="protein sequence ID" value="CAG9857310.1"/>
    <property type="molecule type" value="Genomic_DNA"/>
</dbReference>
<dbReference type="AlphaFoldDB" id="A0A9N9TF94"/>
<proteinExistence type="predicted"/>
<gene>
    <name evidence="1" type="ORF">PHYEVI_LOCUS3715</name>
</gene>
<name>A0A9N9TF94_PHYSR</name>
<keyword evidence="2" id="KW-1185">Reference proteome</keyword>
<accession>A0A9N9TF94</accession>
<protein>
    <submittedName>
        <fullName evidence="1">Uncharacterized protein</fullName>
    </submittedName>
</protein>
<sequence length="38" mass="4485">MSISFNFDINENGIWKITVILSQTLTHLYTKQIDSHLY</sequence>
<reference evidence="1" key="1">
    <citation type="submission" date="2022-01" db="EMBL/GenBank/DDBJ databases">
        <authorList>
            <person name="King R."/>
        </authorList>
    </citation>
    <scope>NUCLEOTIDE SEQUENCE</scope>
</reference>
<evidence type="ECO:0000313" key="1">
    <source>
        <dbReference type="EMBL" id="CAG9857310.1"/>
    </source>
</evidence>
<evidence type="ECO:0000313" key="2">
    <source>
        <dbReference type="Proteomes" id="UP001153712"/>
    </source>
</evidence>
<dbReference type="Proteomes" id="UP001153712">
    <property type="component" value="Chromosome 13"/>
</dbReference>